<proteinExistence type="predicted"/>
<reference evidence="2 3" key="1">
    <citation type="submission" date="2019-12" db="EMBL/GenBank/DDBJ databases">
        <title>Endophytic bacteria associated with Panax ginseng seedlings.</title>
        <authorList>
            <person name="Park J.M."/>
            <person name="Shin R."/>
            <person name="Jo S.H."/>
        </authorList>
    </citation>
    <scope>NUCLEOTIDE SEQUENCE [LARGE SCALE GENOMIC DNA]</scope>
    <source>
        <strain evidence="2 3">PgKB32</strain>
    </source>
</reference>
<sequence>MSSDNVDVQGALAAFKVRINVKGPRRNLPSSDDDDCCKEALPVSTNIYFSKGAAFQASKKMAGKSDAPIRKKAKNPWVESHLHEAIRDNPFLLHTPELYAGGLYMEAIIDKLQLPFGLVTDFCYITVQTRTIKITLVEIEQAAKKVFHNPLPKRNQFQCKAEEAVCQVRDWQSGLRRSSAREEMLARLRHLFHHYPLELFDQDGKPLSTTKIDIGYVLVVGNEMPTHQAHQDLIDNLYINEGIIFMTYPMMLTQVEASVHHKNTLTVGVRKTTIETIHRPDALGTAIHWVGGQLFPSLPEDDPYGVRLAGLGHYLGSKYASVHNPADTKKLVYRSAGVCEMPGCCNAVVSGGTVTGSISAIYDPRLDYTQVFERYRLGNVALICDQHPGGTHSDFKWAYESDLPHPMTTQLMDRGPYSPDLDRAATDWVASWVRDVPDALANALELTQGHHPELYRQVVECALSLRSLPPLSRSMLWQISLDYYGNPFSHFDRSADLAKHPSVEYLLRAGLVRVNSLEKPGKEIEPAIFSRELIDHCYQIFSTRSLFGFFALFAGSPQRVVSEVARARNQSLPQQKISHP</sequence>
<dbReference type="InterPro" id="IPR025359">
    <property type="entry name" value="SduA_C"/>
</dbReference>
<evidence type="ECO:0000313" key="3">
    <source>
        <dbReference type="Proteomes" id="UP000475265"/>
    </source>
</evidence>
<name>A0A6L5BR15_9PSED</name>
<protein>
    <recommendedName>
        <fullName evidence="1">Shedu protein SduA C-terminal domain-containing protein</fullName>
    </recommendedName>
</protein>
<comment type="caution">
    <text evidence="2">The sequence shown here is derived from an EMBL/GenBank/DDBJ whole genome shotgun (WGS) entry which is preliminary data.</text>
</comment>
<feature type="domain" description="Shedu protein SduA C-terminal" evidence="1">
    <location>
        <begin position="79"/>
        <end position="248"/>
    </location>
</feature>
<gene>
    <name evidence="2" type="ORF">FX983_05240</name>
</gene>
<dbReference type="Pfam" id="PF14082">
    <property type="entry name" value="SduA_C"/>
    <property type="match status" value="1"/>
</dbReference>
<organism evidence="2 3">
    <name type="scientific">Pseudomonas frederiksbergensis</name>
    <dbReference type="NCBI Taxonomy" id="104087"/>
    <lineage>
        <taxon>Bacteria</taxon>
        <taxon>Pseudomonadati</taxon>
        <taxon>Pseudomonadota</taxon>
        <taxon>Gammaproteobacteria</taxon>
        <taxon>Pseudomonadales</taxon>
        <taxon>Pseudomonadaceae</taxon>
        <taxon>Pseudomonas</taxon>
    </lineage>
</organism>
<evidence type="ECO:0000259" key="1">
    <source>
        <dbReference type="Pfam" id="PF14082"/>
    </source>
</evidence>
<dbReference type="RefSeq" id="WP_163912847.1">
    <property type="nucleotide sequence ID" value="NZ_JAAAXX010000002.1"/>
</dbReference>
<dbReference type="AlphaFoldDB" id="A0A6L5BR15"/>
<evidence type="ECO:0000313" key="2">
    <source>
        <dbReference type="EMBL" id="KAF2390773.1"/>
    </source>
</evidence>
<dbReference type="Proteomes" id="UP000475265">
    <property type="component" value="Unassembled WGS sequence"/>
</dbReference>
<accession>A0A6L5BR15</accession>
<dbReference type="EMBL" id="JAAAXX010000002">
    <property type="protein sequence ID" value="KAF2390773.1"/>
    <property type="molecule type" value="Genomic_DNA"/>
</dbReference>